<dbReference type="GO" id="GO:0006355">
    <property type="term" value="P:regulation of DNA-templated transcription"/>
    <property type="evidence" value="ECO:0007669"/>
    <property type="project" value="InterPro"/>
</dbReference>
<dbReference type="SUPFAM" id="SSF52172">
    <property type="entry name" value="CheY-like"/>
    <property type="match status" value="1"/>
</dbReference>
<dbReference type="InterPro" id="IPR039420">
    <property type="entry name" value="WalR-like"/>
</dbReference>
<keyword evidence="11" id="KW-1185">Reference proteome</keyword>
<evidence type="ECO:0000256" key="4">
    <source>
        <dbReference type="PROSITE-ProRule" id="PRU00169"/>
    </source>
</evidence>
<reference evidence="9" key="2">
    <citation type="journal article" date="2024" name="Nature">
        <title>Anoxygenic phototroph of the Chloroflexota uses a type I reaction centre.</title>
        <authorList>
            <person name="Tsuji J.M."/>
            <person name="Shaw N.A."/>
            <person name="Nagashima S."/>
            <person name="Venkiteswaran J.J."/>
            <person name="Schiff S.L."/>
            <person name="Watanabe T."/>
            <person name="Fukui M."/>
            <person name="Hanada S."/>
            <person name="Tank M."/>
            <person name="Neufeld J.D."/>
        </authorList>
    </citation>
    <scope>NUCLEOTIDE SEQUENCE</scope>
    <source>
        <strain evidence="9">L227-S17</strain>
    </source>
</reference>
<dbReference type="PANTHER" id="PTHR48111:SF50">
    <property type="entry name" value="KDP OPERON TRANSCRIPTIONAL REGULATORY PROTEIN KDPE"/>
    <property type="match status" value="1"/>
</dbReference>
<sequence>MKSPKILIVDDEQNILRYLSDALDDEGYEISTKASGTEAVSSLEDAVYDLVLVDLKLRDIDGLEVMREVKKRSPDTVVIMLTGHGSLDSAMEAIRTGASDYLLKPIKIQALKDSLKEGLKKREETLNQKRLAEQARQFARSVIEGGEIQSAAIAEVKSAKIEDEEIIKVSDVVVDIRKHEVRRDDEMLSLTPTEFNLLVTLMNNAGRVLSCKYLVKQVHNYDLSEFDSRSMIRVHIKHLRHKIERDPNNPEYILNVRGLGYKFGT</sequence>
<dbReference type="InterPro" id="IPR036388">
    <property type="entry name" value="WH-like_DNA-bd_sf"/>
</dbReference>
<evidence type="ECO:0000256" key="1">
    <source>
        <dbReference type="ARBA" id="ARBA00022553"/>
    </source>
</evidence>
<dbReference type="PANTHER" id="PTHR48111">
    <property type="entry name" value="REGULATOR OF RPOS"/>
    <property type="match status" value="1"/>
</dbReference>
<evidence type="ECO:0000256" key="2">
    <source>
        <dbReference type="ARBA" id="ARBA00023012"/>
    </source>
</evidence>
<dbReference type="FunFam" id="1.10.10.10:FF:000018">
    <property type="entry name" value="DNA-binding response regulator ResD"/>
    <property type="match status" value="1"/>
</dbReference>
<dbReference type="InterPro" id="IPR001789">
    <property type="entry name" value="Sig_transdc_resp-reg_receiver"/>
</dbReference>
<keyword evidence="1 4" id="KW-0597">Phosphoprotein</keyword>
<dbReference type="InterPro" id="IPR001867">
    <property type="entry name" value="OmpR/PhoB-type_DNA-bd"/>
</dbReference>
<dbReference type="GO" id="GO:0032993">
    <property type="term" value="C:protein-DNA complex"/>
    <property type="evidence" value="ECO:0007669"/>
    <property type="project" value="TreeGrafter"/>
</dbReference>
<dbReference type="Gene3D" id="3.40.50.2300">
    <property type="match status" value="1"/>
</dbReference>
<dbReference type="PROSITE" id="PS51755">
    <property type="entry name" value="OMPR_PHOB"/>
    <property type="match status" value="1"/>
</dbReference>
<accession>A0A8T7M7T8</accession>
<dbReference type="PROSITE" id="PS50110">
    <property type="entry name" value="RESPONSE_REGULATORY"/>
    <property type="match status" value="1"/>
</dbReference>
<feature type="DNA-binding region" description="OmpR/PhoB-type" evidence="5">
    <location>
        <begin position="164"/>
        <end position="265"/>
    </location>
</feature>
<keyword evidence="2" id="KW-0902">Two-component regulatory system</keyword>
<name>A0A8T7M7T8_9CHLR</name>
<dbReference type="SMART" id="SM00448">
    <property type="entry name" value="REC"/>
    <property type="match status" value="1"/>
</dbReference>
<proteinExistence type="predicted"/>
<dbReference type="SMART" id="SM00862">
    <property type="entry name" value="Trans_reg_C"/>
    <property type="match status" value="1"/>
</dbReference>
<evidence type="ECO:0000259" key="7">
    <source>
        <dbReference type="PROSITE" id="PS51755"/>
    </source>
</evidence>
<organism evidence="8 10">
    <name type="scientific">Candidatus Chlorohelix allophototropha</name>
    <dbReference type="NCBI Taxonomy" id="3003348"/>
    <lineage>
        <taxon>Bacteria</taxon>
        <taxon>Bacillati</taxon>
        <taxon>Chloroflexota</taxon>
        <taxon>Chloroflexia</taxon>
        <taxon>Candidatus Chloroheliales</taxon>
        <taxon>Candidatus Chloroheliaceae</taxon>
        <taxon>Candidatus Chlorohelix</taxon>
    </lineage>
</organism>
<dbReference type="InterPro" id="IPR011006">
    <property type="entry name" value="CheY-like_superfamily"/>
</dbReference>
<dbReference type="Proteomes" id="UP000521676">
    <property type="component" value="Unassembled WGS sequence"/>
</dbReference>
<feature type="domain" description="OmpR/PhoB-type" evidence="7">
    <location>
        <begin position="164"/>
        <end position="265"/>
    </location>
</feature>
<gene>
    <name evidence="8" type="ORF">HXX08_20320</name>
    <name evidence="9" type="ORF">OZ401_003747</name>
</gene>
<keyword evidence="3 5" id="KW-0238">DNA-binding</keyword>
<dbReference type="AlphaFoldDB" id="A0A8T7M7T8"/>
<dbReference type="Pfam" id="PF00072">
    <property type="entry name" value="Response_reg"/>
    <property type="match status" value="1"/>
</dbReference>
<evidence type="ECO:0000313" key="9">
    <source>
        <dbReference type="EMBL" id="WJW68143.1"/>
    </source>
</evidence>
<dbReference type="SUPFAM" id="SSF46894">
    <property type="entry name" value="C-terminal effector domain of the bipartite response regulators"/>
    <property type="match status" value="1"/>
</dbReference>
<dbReference type="Pfam" id="PF00486">
    <property type="entry name" value="Trans_reg_C"/>
    <property type="match status" value="1"/>
</dbReference>
<dbReference type="GO" id="GO:0005829">
    <property type="term" value="C:cytosol"/>
    <property type="evidence" value="ECO:0007669"/>
    <property type="project" value="TreeGrafter"/>
</dbReference>
<evidence type="ECO:0000313" key="11">
    <source>
        <dbReference type="Proteomes" id="UP001431572"/>
    </source>
</evidence>
<feature type="domain" description="Response regulatory" evidence="6">
    <location>
        <begin position="5"/>
        <end position="119"/>
    </location>
</feature>
<dbReference type="Proteomes" id="UP001431572">
    <property type="component" value="Chromosome 2"/>
</dbReference>
<dbReference type="GO" id="GO:0000976">
    <property type="term" value="F:transcription cis-regulatory region binding"/>
    <property type="evidence" value="ECO:0007669"/>
    <property type="project" value="TreeGrafter"/>
</dbReference>
<dbReference type="EMBL" id="CP128400">
    <property type="protein sequence ID" value="WJW68143.1"/>
    <property type="molecule type" value="Genomic_DNA"/>
</dbReference>
<evidence type="ECO:0000259" key="6">
    <source>
        <dbReference type="PROSITE" id="PS50110"/>
    </source>
</evidence>
<evidence type="ECO:0000313" key="10">
    <source>
        <dbReference type="Proteomes" id="UP000521676"/>
    </source>
</evidence>
<evidence type="ECO:0000313" key="8">
    <source>
        <dbReference type="EMBL" id="NWJ48207.1"/>
    </source>
</evidence>
<dbReference type="GO" id="GO:0000156">
    <property type="term" value="F:phosphorelay response regulator activity"/>
    <property type="evidence" value="ECO:0007669"/>
    <property type="project" value="TreeGrafter"/>
</dbReference>
<reference evidence="8 10" key="1">
    <citation type="submission" date="2020-06" db="EMBL/GenBank/DDBJ databases">
        <title>Anoxygenic phototrophic Chloroflexota member uses a Type I reaction center.</title>
        <authorList>
            <person name="Tsuji J.M."/>
            <person name="Shaw N.A."/>
            <person name="Nagashima S."/>
            <person name="Venkiteswaran J."/>
            <person name="Schiff S.L."/>
            <person name="Hanada S."/>
            <person name="Tank M."/>
            <person name="Neufeld J.D."/>
        </authorList>
    </citation>
    <scope>NUCLEOTIDE SEQUENCE [LARGE SCALE GENOMIC DNA]</scope>
    <source>
        <strain evidence="8">L227-S17</strain>
    </source>
</reference>
<feature type="modified residue" description="4-aspartylphosphate" evidence="4">
    <location>
        <position position="54"/>
    </location>
</feature>
<dbReference type="CDD" id="cd00383">
    <property type="entry name" value="trans_reg_C"/>
    <property type="match status" value="1"/>
</dbReference>
<protein>
    <submittedName>
        <fullName evidence="8">Response regulator transcription factor</fullName>
    </submittedName>
</protein>
<dbReference type="RefSeq" id="WP_341470048.1">
    <property type="nucleotide sequence ID" value="NZ_CP128400.1"/>
</dbReference>
<dbReference type="Gene3D" id="1.10.10.10">
    <property type="entry name" value="Winged helix-like DNA-binding domain superfamily/Winged helix DNA-binding domain"/>
    <property type="match status" value="1"/>
</dbReference>
<dbReference type="EMBL" id="JACATZ010000003">
    <property type="protein sequence ID" value="NWJ48207.1"/>
    <property type="molecule type" value="Genomic_DNA"/>
</dbReference>
<evidence type="ECO:0000256" key="3">
    <source>
        <dbReference type="ARBA" id="ARBA00023125"/>
    </source>
</evidence>
<evidence type="ECO:0000256" key="5">
    <source>
        <dbReference type="PROSITE-ProRule" id="PRU01091"/>
    </source>
</evidence>
<dbReference type="InterPro" id="IPR016032">
    <property type="entry name" value="Sig_transdc_resp-reg_C-effctor"/>
</dbReference>